<reference evidence="1 2" key="1">
    <citation type="submission" date="2016-12" db="EMBL/GenBank/DDBJ databases">
        <title>Thioflexothrix psekupsii D3 genome sequencing and assembly.</title>
        <authorList>
            <person name="Fomenkov A."/>
            <person name="Vincze T."/>
            <person name="Grabovich M."/>
            <person name="Anton B.P."/>
            <person name="Dubinina G."/>
            <person name="Orlova M."/>
            <person name="Belousova E."/>
            <person name="Roberts R.J."/>
        </authorList>
    </citation>
    <scope>NUCLEOTIDE SEQUENCE [LARGE SCALE GENOMIC DNA]</scope>
    <source>
        <strain evidence="1">D3</strain>
    </source>
</reference>
<evidence type="ECO:0000313" key="2">
    <source>
        <dbReference type="Proteomes" id="UP000194798"/>
    </source>
</evidence>
<proteinExistence type="predicted"/>
<dbReference type="AlphaFoldDB" id="A0A251X8N4"/>
<sequence length="143" mass="17145">MSQVDFYILHGSTGAARLRFICRLSEKIWRQGQRLYLYTESETQARQLDNLLWTFRVDSFVPHELWLPTQEASSPIQIGYDVRQHPAIPLLLNVTSHWPVFTEDYERVLEPIEDTPLARELARERYRRYQALRWEIRTHDMTV</sequence>
<dbReference type="Gene3D" id="3.40.50.10110">
    <property type="entry name" value="DNA polymerase III subunit chi"/>
    <property type="match status" value="1"/>
</dbReference>
<dbReference type="RefSeq" id="WP_176329796.1">
    <property type="nucleotide sequence ID" value="NZ_MSLT01000012.1"/>
</dbReference>
<comment type="caution">
    <text evidence="1">The sequence shown here is derived from an EMBL/GenBank/DDBJ whole genome shotgun (WGS) entry which is preliminary data.</text>
</comment>
<dbReference type="GO" id="GO:0032298">
    <property type="term" value="P:positive regulation of DNA-templated DNA replication initiation"/>
    <property type="evidence" value="ECO:0007669"/>
    <property type="project" value="TreeGrafter"/>
</dbReference>
<gene>
    <name evidence="1" type="ORF">TPSD3_08545</name>
</gene>
<dbReference type="GO" id="GO:0003677">
    <property type="term" value="F:DNA binding"/>
    <property type="evidence" value="ECO:0007669"/>
    <property type="project" value="InterPro"/>
</dbReference>
<name>A0A251X8N4_9GAMM</name>
<dbReference type="InterPro" id="IPR036768">
    <property type="entry name" value="PolIII_chi_sf"/>
</dbReference>
<dbReference type="SUPFAM" id="SSF102400">
    <property type="entry name" value="DNA polymerase III chi subunit"/>
    <property type="match status" value="1"/>
</dbReference>
<evidence type="ECO:0000313" key="1">
    <source>
        <dbReference type="EMBL" id="OUD14356.1"/>
    </source>
</evidence>
<evidence type="ECO:0008006" key="3">
    <source>
        <dbReference type="Google" id="ProtNLM"/>
    </source>
</evidence>
<dbReference type="GO" id="GO:0003887">
    <property type="term" value="F:DNA-directed DNA polymerase activity"/>
    <property type="evidence" value="ECO:0007669"/>
    <property type="project" value="InterPro"/>
</dbReference>
<organism evidence="1 2">
    <name type="scientific">Thioflexithrix psekupsensis</name>
    <dbReference type="NCBI Taxonomy" id="1570016"/>
    <lineage>
        <taxon>Bacteria</taxon>
        <taxon>Pseudomonadati</taxon>
        <taxon>Pseudomonadota</taxon>
        <taxon>Gammaproteobacteria</taxon>
        <taxon>Thiotrichales</taxon>
        <taxon>Thioflexithrix</taxon>
    </lineage>
</organism>
<protein>
    <recommendedName>
        <fullName evidence="3">DNA polymerase III subunit chi</fullName>
    </recommendedName>
</protein>
<dbReference type="PANTHER" id="PTHR38767">
    <property type="entry name" value="DNA POLYMERASE III SUBUNIT CHI"/>
    <property type="match status" value="1"/>
</dbReference>
<dbReference type="Pfam" id="PF04364">
    <property type="entry name" value="DNA_pol3_chi"/>
    <property type="match status" value="1"/>
</dbReference>
<accession>A0A251X8N4</accession>
<keyword evidence="2" id="KW-1185">Reference proteome</keyword>
<dbReference type="InterPro" id="IPR007459">
    <property type="entry name" value="DNA_pol3_chi"/>
</dbReference>
<dbReference type="EMBL" id="MSLT01000012">
    <property type="protein sequence ID" value="OUD14356.1"/>
    <property type="molecule type" value="Genomic_DNA"/>
</dbReference>
<dbReference type="GO" id="GO:0006260">
    <property type="term" value="P:DNA replication"/>
    <property type="evidence" value="ECO:0007669"/>
    <property type="project" value="InterPro"/>
</dbReference>
<dbReference type="Proteomes" id="UP000194798">
    <property type="component" value="Unassembled WGS sequence"/>
</dbReference>
<dbReference type="PANTHER" id="PTHR38767:SF1">
    <property type="entry name" value="DNA POLYMERASE III SUBUNIT CHI"/>
    <property type="match status" value="1"/>
</dbReference>